<reference evidence="6 7" key="1">
    <citation type="submission" date="2024-03" db="EMBL/GenBank/DDBJ databases">
        <title>Mouse gut bacterial collection (mGBC) of GemPharmatech.</title>
        <authorList>
            <person name="He Y."/>
            <person name="Dong L."/>
            <person name="Wu D."/>
            <person name="Gao X."/>
            <person name="Lin Z."/>
        </authorList>
    </citation>
    <scope>NUCLEOTIDE SEQUENCE [LARGE SCALE GENOMIC DNA]</scope>
    <source>
        <strain evidence="6 7">15-30</strain>
    </source>
</reference>
<dbReference type="PROSITE" id="PS50893">
    <property type="entry name" value="ABC_TRANSPORTER_2"/>
    <property type="match status" value="1"/>
</dbReference>
<keyword evidence="2" id="KW-0813">Transport</keyword>
<evidence type="ECO:0000313" key="6">
    <source>
        <dbReference type="EMBL" id="MEY8662603.1"/>
    </source>
</evidence>
<evidence type="ECO:0000256" key="4">
    <source>
        <dbReference type="ARBA" id="ARBA00022840"/>
    </source>
</evidence>
<keyword evidence="7" id="KW-1185">Reference proteome</keyword>
<keyword evidence="3" id="KW-0547">Nucleotide-binding</keyword>
<accession>A0ABV4DR01</accession>
<dbReference type="InterPro" id="IPR003439">
    <property type="entry name" value="ABC_transporter-like_ATP-bd"/>
</dbReference>
<dbReference type="Pfam" id="PF00005">
    <property type="entry name" value="ABC_tran"/>
    <property type="match status" value="1"/>
</dbReference>
<comment type="similarity">
    <text evidence="1">Belongs to the ABC transporter superfamily.</text>
</comment>
<feature type="domain" description="ABC transporter" evidence="5">
    <location>
        <begin position="6"/>
        <end position="221"/>
    </location>
</feature>
<sequence>MDKTLLAVEALTVKFGKFKALDTVSFALQTDAGVVGLIGPNGAGKTTLIQTILKQNRAQGKLTVNCKIAYCPDMPEFEKQYTPVEVLAQALYLNGAKFKRQKVFAILKRVGLAQALDRPNGGFSRGMKQRLGIAVALVLDPEVIFLDEPTSALDPLGRKEILTLIKEIAKEKVVVVSSHLLVDIQNIATNLLVLNEGHLLYQGKTKDFLATYDRLAVLKLEANDLLRATQYLAKAKIKVTVVKEEASLYFEKENLAKVMQIVLAYQLKFYFCGVDDNGLERAFENIVQHDQTKK</sequence>
<dbReference type="RefSeq" id="WP_369942272.1">
    <property type="nucleotide sequence ID" value="NZ_JBCLUF010000022.1"/>
</dbReference>
<evidence type="ECO:0000256" key="1">
    <source>
        <dbReference type="ARBA" id="ARBA00005417"/>
    </source>
</evidence>
<gene>
    <name evidence="6" type="ORF">AALT52_06860</name>
</gene>
<dbReference type="PANTHER" id="PTHR43335">
    <property type="entry name" value="ABC TRANSPORTER, ATP-BINDING PROTEIN"/>
    <property type="match status" value="1"/>
</dbReference>
<protein>
    <submittedName>
        <fullName evidence="6">ABC transporter ATP-binding protein</fullName>
    </submittedName>
</protein>
<comment type="caution">
    <text evidence="6">The sequence shown here is derived from an EMBL/GenBank/DDBJ whole genome shotgun (WGS) entry which is preliminary data.</text>
</comment>
<dbReference type="SUPFAM" id="SSF52540">
    <property type="entry name" value="P-loop containing nucleoside triphosphate hydrolases"/>
    <property type="match status" value="1"/>
</dbReference>
<dbReference type="InterPro" id="IPR003593">
    <property type="entry name" value="AAA+_ATPase"/>
</dbReference>
<organism evidence="6 7">
    <name type="scientific">Ligilactobacillus faecis</name>
    <dbReference type="NCBI Taxonomy" id="762833"/>
    <lineage>
        <taxon>Bacteria</taxon>
        <taxon>Bacillati</taxon>
        <taxon>Bacillota</taxon>
        <taxon>Bacilli</taxon>
        <taxon>Lactobacillales</taxon>
        <taxon>Lactobacillaceae</taxon>
        <taxon>Ligilactobacillus</taxon>
    </lineage>
</organism>
<dbReference type="Gene3D" id="3.40.50.300">
    <property type="entry name" value="P-loop containing nucleotide triphosphate hydrolases"/>
    <property type="match status" value="1"/>
</dbReference>
<dbReference type="SMART" id="SM00382">
    <property type="entry name" value="AAA"/>
    <property type="match status" value="1"/>
</dbReference>
<name>A0ABV4DR01_9LACO</name>
<dbReference type="InterPro" id="IPR027417">
    <property type="entry name" value="P-loop_NTPase"/>
</dbReference>
<dbReference type="Proteomes" id="UP001565236">
    <property type="component" value="Unassembled WGS sequence"/>
</dbReference>
<evidence type="ECO:0000256" key="3">
    <source>
        <dbReference type="ARBA" id="ARBA00022741"/>
    </source>
</evidence>
<keyword evidence="4 6" id="KW-0067">ATP-binding</keyword>
<evidence type="ECO:0000256" key="2">
    <source>
        <dbReference type="ARBA" id="ARBA00022448"/>
    </source>
</evidence>
<dbReference type="EMBL" id="JBCLUF010000022">
    <property type="protein sequence ID" value="MEY8662603.1"/>
    <property type="molecule type" value="Genomic_DNA"/>
</dbReference>
<evidence type="ECO:0000259" key="5">
    <source>
        <dbReference type="PROSITE" id="PS50893"/>
    </source>
</evidence>
<evidence type="ECO:0000313" key="7">
    <source>
        <dbReference type="Proteomes" id="UP001565236"/>
    </source>
</evidence>
<dbReference type="GO" id="GO:0005524">
    <property type="term" value="F:ATP binding"/>
    <property type="evidence" value="ECO:0007669"/>
    <property type="project" value="UniProtKB-KW"/>
</dbReference>
<proteinExistence type="inferred from homology"/>